<dbReference type="EMBL" id="BORP01000003">
    <property type="protein sequence ID" value="GIO27456.1"/>
    <property type="molecule type" value="Genomic_DNA"/>
</dbReference>
<evidence type="ECO:0000313" key="2">
    <source>
        <dbReference type="Proteomes" id="UP000676917"/>
    </source>
</evidence>
<organism evidence="1 2">
    <name type="scientific">Ornithinibacillus bavariensis</name>
    <dbReference type="NCBI Taxonomy" id="545502"/>
    <lineage>
        <taxon>Bacteria</taxon>
        <taxon>Bacillati</taxon>
        <taxon>Bacillota</taxon>
        <taxon>Bacilli</taxon>
        <taxon>Bacillales</taxon>
        <taxon>Bacillaceae</taxon>
        <taxon>Ornithinibacillus</taxon>
    </lineage>
</organism>
<protein>
    <submittedName>
        <fullName evidence="1">Uncharacterized protein</fullName>
    </submittedName>
</protein>
<comment type="caution">
    <text evidence="1">The sequence shown here is derived from an EMBL/GenBank/DDBJ whole genome shotgun (WGS) entry which is preliminary data.</text>
</comment>
<name>A0A919X7L3_9BACI</name>
<dbReference type="AlphaFoldDB" id="A0A919X7L3"/>
<proteinExistence type="predicted"/>
<evidence type="ECO:0000313" key="1">
    <source>
        <dbReference type="EMBL" id="GIO27456.1"/>
    </source>
</evidence>
<dbReference type="Proteomes" id="UP000676917">
    <property type="component" value="Unassembled WGS sequence"/>
</dbReference>
<accession>A0A919X7L3</accession>
<sequence>MMFESALQSGSIARIPEKPDPNQTAVIWLPLSQIEDIQLYANIGKEIQDYTLKKRSIDLIEEHKL</sequence>
<reference evidence="1" key="1">
    <citation type="submission" date="2021-03" db="EMBL/GenBank/DDBJ databases">
        <title>Antimicrobial resistance genes in bacteria isolated from Japanese honey, and their potential for conferring macrolide and lincosamide resistance in the American foulbrood pathogen Paenibacillus larvae.</title>
        <authorList>
            <person name="Okamoto M."/>
            <person name="Kumagai M."/>
            <person name="Kanamori H."/>
            <person name="Takamatsu D."/>
        </authorList>
    </citation>
    <scope>NUCLEOTIDE SEQUENCE</scope>
    <source>
        <strain evidence="1">J43TS3</strain>
    </source>
</reference>
<gene>
    <name evidence="1" type="ORF">J43TS3_20670</name>
</gene>
<keyword evidence="2" id="KW-1185">Reference proteome</keyword>